<dbReference type="PANTHER" id="PTHR47197">
    <property type="entry name" value="PROTEIN NIRF"/>
    <property type="match status" value="1"/>
</dbReference>
<protein>
    <submittedName>
        <fullName evidence="1">40-residue YVTN family beta-propeller repeat-containing protein</fullName>
    </submittedName>
</protein>
<dbReference type="InterPro" id="IPR015943">
    <property type="entry name" value="WD40/YVTN_repeat-like_dom_sf"/>
</dbReference>
<gene>
    <name evidence="1" type="ORF">SAMN02799620_04500</name>
</gene>
<dbReference type="EMBL" id="FMUB01000009">
    <property type="protein sequence ID" value="SCX28029.1"/>
    <property type="molecule type" value="Genomic_DNA"/>
</dbReference>
<dbReference type="Gene3D" id="2.130.10.10">
    <property type="entry name" value="YVTN repeat-like/Quinoprotein amine dehydrogenase"/>
    <property type="match status" value="2"/>
</dbReference>
<evidence type="ECO:0000313" key="2">
    <source>
        <dbReference type="Proteomes" id="UP000199707"/>
    </source>
</evidence>
<organism evidence="1 2">
    <name type="scientific">Mycolicibacterium fluoranthenivorans</name>
    <dbReference type="NCBI Taxonomy" id="258505"/>
    <lineage>
        <taxon>Bacteria</taxon>
        <taxon>Bacillati</taxon>
        <taxon>Actinomycetota</taxon>
        <taxon>Actinomycetes</taxon>
        <taxon>Mycobacteriales</taxon>
        <taxon>Mycobacteriaceae</taxon>
        <taxon>Mycolicibacterium</taxon>
    </lineage>
</organism>
<dbReference type="InterPro" id="IPR011964">
    <property type="entry name" value="YVTN_b-propeller_repeat"/>
</dbReference>
<sequence length="293" mass="29888">MENVTPDAEFVTGGNPDWLAVDRHVWVSNAATNTVSRFDPATNRAAGTIAVGREPGCGLATAFGSLWVPNCGDETMSRIDLETGAVTAVFPMTFASSEGGICAGAGGVWVPAEASGILARINPFTNRIEARIGVAADSCAAAIGGDLVYVTSAADSVVTVVDTRFNAVAATIAVGPQPRFLAVSADSVWTLNQGDGTVTRVDIASGTVVATIDSGIPGPGGEIAVGGGSVWATSFGTPITRIDPQTNAVAQQFVGAGGDAIRVGLGSVWLSNLRKGNVWRIDVRRIESISADA</sequence>
<dbReference type="SUPFAM" id="SSF51004">
    <property type="entry name" value="C-terminal (heme d1) domain of cytochrome cd1-nitrite reductase"/>
    <property type="match status" value="1"/>
</dbReference>
<dbReference type="STRING" id="1502745.SAMN02799620_04500"/>
<evidence type="ECO:0000313" key="1">
    <source>
        <dbReference type="EMBL" id="SCX28029.1"/>
    </source>
</evidence>
<proteinExistence type="predicted"/>
<name>A0A1G4WRN5_9MYCO</name>
<reference evidence="2" key="1">
    <citation type="submission" date="2016-10" db="EMBL/GenBank/DDBJ databases">
        <authorList>
            <person name="Varghese N."/>
            <person name="Submissions S."/>
        </authorList>
    </citation>
    <scope>NUCLEOTIDE SEQUENCE [LARGE SCALE GENOMIC DNA]</scope>
    <source>
        <strain evidence="2">UNC267MFSha1.1M11</strain>
    </source>
</reference>
<dbReference type="PANTHER" id="PTHR47197:SF3">
    <property type="entry name" value="DIHYDRO-HEME D1 DEHYDROGENASE"/>
    <property type="match status" value="1"/>
</dbReference>
<dbReference type="InterPro" id="IPR011048">
    <property type="entry name" value="Haem_d1_sf"/>
</dbReference>
<dbReference type="Proteomes" id="UP000199707">
    <property type="component" value="Unassembled WGS sequence"/>
</dbReference>
<dbReference type="AlphaFoldDB" id="A0A1G4WRN5"/>
<accession>A0A1G4WRN5</accession>
<dbReference type="NCBIfam" id="TIGR02276">
    <property type="entry name" value="beta_rpt_yvtn"/>
    <property type="match status" value="1"/>
</dbReference>
<dbReference type="InterPro" id="IPR051200">
    <property type="entry name" value="Host-pathogen_enzymatic-act"/>
</dbReference>